<reference evidence="2" key="1">
    <citation type="submission" date="2022-11" db="UniProtKB">
        <authorList>
            <consortium name="WormBaseParasite"/>
        </authorList>
    </citation>
    <scope>IDENTIFICATION</scope>
</reference>
<evidence type="ECO:0000313" key="2">
    <source>
        <dbReference type="WBParaSite" id="nRc.2.0.1.t05677-RA"/>
    </source>
</evidence>
<proteinExistence type="predicted"/>
<protein>
    <submittedName>
        <fullName evidence="2">Uncharacterized protein</fullName>
    </submittedName>
</protein>
<name>A0A915HVV0_ROMCU</name>
<evidence type="ECO:0000313" key="1">
    <source>
        <dbReference type="Proteomes" id="UP000887565"/>
    </source>
</evidence>
<sequence>KTFDHLKKFNREQYILPNISVNDLLTDGAFDHFVFDLAVTNFVDLILFIRCIRDLVIGEVDIDRFQTIISGLLWE</sequence>
<keyword evidence="1" id="KW-1185">Reference proteome</keyword>
<dbReference type="AlphaFoldDB" id="A0A915HVV0"/>
<dbReference type="WBParaSite" id="nRc.2.0.1.t05677-RA">
    <property type="protein sequence ID" value="nRc.2.0.1.t05677-RA"/>
    <property type="gene ID" value="nRc.2.0.1.g05677"/>
</dbReference>
<dbReference type="Proteomes" id="UP000887565">
    <property type="component" value="Unplaced"/>
</dbReference>
<accession>A0A915HVV0</accession>
<organism evidence="1 2">
    <name type="scientific">Romanomermis culicivorax</name>
    <name type="common">Nematode worm</name>
    <dbReference type="NCBI Taxonomy" id="13658"/>
    <lineage>
        <taxon>Eukaryota</taxon>
        <taxon>Metazoa</taxon>
        <taxon>Ecdysozoa</taxon>
        <taxon>Nematoda</taxon>
        <taxon>Enoplea</taxon>
        <taxon>Dorylaimia</taxon>
        <taxon>Mermithida</taxon>
        <taxon>Mermithoidea</taxon>
        <taxon>Mermithidae</taxon>
        <taxon>Romanomermis</taxon>
    </lineage>
</organism>